<name>A0A4Q1BKQ2_TREME</name>
<sequence>MTHNIPDSPPPSYNSISRQSSTRAPTSDISSNEETKNNDSGSASTKDQALGSSILDDVSEDEVRDVSDGNPPPISFSMGAVPPSQTTDPRSEETQWEDVEGGRPPRRHTTGHRDNVGVVFWCDDEGRHVLPDDGDVWSGLAYSMCRRTNWTMRKYELTEVVYPLKKTPFESFLSSEFSPHSGSKGHVVESSHTS</sequence>
<comment type="caution">
    <text evidence="2">The sequence shown here is derived from an EMBL/GenBank/DDBJ whole genome shotgun (WGS) entry which is preliminary data.</text>
</comment>
<feature type="region of interest" description="Disordered" evidence="1">
    <location>
        <begin position="1"/>
        <end position="111"/>
    </location>
</feature>
<dbReference type="AlphaFoldDB" id="A0A4Q1BKQ2"/>
<feature type="compositionally biased region" description="Polar residues" evidence="1">
    <location>
        <begin position="13"/>
        <end position="51"/>
    </location>
</feature>
<dbReference type="VEuPathDB" id="FungiDB:TREMEDRAFT_65753"/>
<accession>A0A4Q1BKQ2</accession>
<evidence type="ECO:0000313" key="2">
    <source>
        <dbReference type="EMBL" id="RXK38240.1"/>
    </source>
</evidence>
<reference evidence="2 3" key="1">
    <citation type="submission" date="2016-06" db="EMBL/GenBank/DDBJ databases">
        <title>Evolution of pathogenesis and genome organization in the Tremellales.</title>
        <authorList>
            <person name="Cuomo C."/>
            <person name="Litvintseva A."/>
            <person name="Heitman J."/>
            <person name="Chen Y."/>
            <person name="Sun S."/>
            <person name="Springer D."/>
            <person name="Dromer F."/>
            <person name="Young S."/>
            <person name="Zeng Q."/>
            <person name="Chapman S."/>
            <person name="Gujja S."/>
            <person name="Saif S."/>
            <person name="Birren B."/>
        </authorList>
    </citation>
    <scope>NUCLEOTIDE SEQUENCE [LARGE SCALE GENOMIC DNA]</scope>
    <source>
        <strain evidence="2 3">ATCC 28783</strain>
    </source>
</reference>
<gene>
    <name evidence="2" type="ORF">M231_04524</name>
</gene>
<feature type="region of interest" description="Disordered" evidence="1">
    <location>
        <begin position="175"/>
        <end position="194"/>
    </location>
</feature>
<protein>
    <submittedName>
        <fullName evidence="2">Uncharacterized protein</fullName>
    </submittedName>
</protein>
<organism evidence="2 3">
    <name type="scientific">Tremella mesenterica</name>
    <name type="common">Jelly fungus</name>
    <dbReference type="NCBI Taxonomy" id="5217"/>
    <lineage>
        <taxon>Eukaryota</taxon>
        <taxon>Fungi</taxon>
        <taxon>Dikarya</taxon>
        <taxon>Basidiomycota</taxon>
        <taxon>Agaricomycotina</taxon>
        <taxon>Tremellomycetes</taxon>
        <taxon>Tremellales</taxon>
        <taxon>Tremellaceae</taxon>
        <taxon>Tremella</taxon>
    </lineage>
</organism>
<dbReference type="InParanoid" id="A0A4Q1BKQ2"/>
<evidence type="ECO:0000256" key="1">
    <source>
        <dbReference type="SAM" id="MobiDB-lite"/>
    </source>
</evidence>
<keyword evidence="3" id="KW-1185">Reference proteome</keyword>
<dbReference type="Proteomes" id="UP000289152">
    <property type="component" value="Unassembled WGS sequence"/>
</dbReference>
<dbReference type="EMBL" id="SDIL01000051">
    <property type="protein sequence ID" value="RXK38240.1"/>
    <property type="molecule type" value="Genomic_DNA"/>
</dbReference>
<evidence type="ECO:0000313" key="3">
    <source>
        <dbReference type="Proteomes" id="UP000289152"/>
    </source>
</evidence>
<proteinExistence type="predicted"/>